<dbReference type="Gene3D" id="3.50.50.60">
    <property type="entry name" value="FAD/NAD(P)-binding domain"/>
    <property type="match status" value="1"/>
</dbReference>
<evidence type="ECO:0000256" key="3">
    <source>
        <dbReference type="ARBA" id="ARBA00022827"/>
    </source>
</evidence>
<name>A0A0P9CY47_9CHLR</name>
<dbReference type="GO" id="GO:0050660">
    <property type="term" value="F:flavin adenine dinucleotide binding"/>
    <property type="evidence" value="ECO:0007669"/>
    <property type="project" value="InterPro"/>
</dbReference>
<gene>
    <name evidence="6" type="ORF">SE17_26950</name>
</gene>
<organism evidence="6 7">
    <name type="scientific">Kouleothrix aurantiaca</name>
    <dbReference type="NCBI Taxonomy" id="186479"/>
    <lineage>
        <taxon>Bacteria</taxon>
        <taxon>Bacillati</taxon>
        <taxon>Chloroflexota</taxon>
        <taxon>Chloroflexia</taxon>
        <taxon>Chloroflexales</taxon>
        <taxon>Roseiflexineae</taxon>
        <taxon>Roseiflexaceae</taxon>
        <taxon>Kouleothrix</taxon>
    </lineage>
</organism>
<dbReference type="AlphaFoldDB" id="A0A0P9CY47"/>
<sequence>MQQRLAKRYNTIVVGVGGAGSPTVYELAKRGKRVLGLERYDIPHDMGSSHGYTRIIRLAYYEHPSYVMLLRRAYELWREIQSRVGEQLLHITGSIDAGPADSWVFKGSWQSCLDHNLPHEVLTGRELAARYPGYRLPFET</sequence>
<keyword evidence="2" id="KW-0285">Flavoprotein</keyword>
<dbReference type="Proteomes" id="UP000050509">
    <property type="component" value="Unassembled WGS sequence"/>
</dbReference>
<evidence type="ECO:0000256" key="4">
    <source>
        <dbReference type="ARBA" id="ARBA00023002"/>
    </source>
</evidence>
<proteinExistence type="predicted"/>
<dbReference type="GO" id="GO:0008115">
    <property type="term" value="F:sarcosine oxidase activity"/>
    <property type="evidence" value="ECO:0007669"/>
    <property type="project" value="TreeGrafter"/>
</dbReference>
<evidence type="ECO:0000256" key="2">
    <source>
        <dbReference type="ARBA" id="ARBA00022630"/>
    </source>
</evidence>
<evidence type="ECO:0000256" key="1">
    <source>
        <dbReference type="ARBA" id="ARBA00001974"/>
    </source>
</evidence>
<dbReference type="PANTHER" id="PTHR10961">
    <property type="entry name" value="PEROXISOMAL SARCOSINE OXIDASE"/>
    <property type="match status" value="1"/>
</dbReference>
<dbReference type="SUPFAM" id="SSF51905">
    <property type="entry name" value="FAD/NAD(P)-binding domain"/>
    <property type="match status" value="1"/>
</dbReference>
<keyword evidence="7" id="KW-1185">Reference proteome</keyword>
<feature type="non-terminal residue" evidence="6">
    <location>
        <position position="140"/>
    </location>
</feature>
<dbReference type="InterPro" id="IPR036188">
    <property type="entry name" value="FAD/NAD-bd_sf"/>
</dbReference>
<comment type="cofactor">
    <cofactor evidence="1">
        <name>FAD</name>
        <dbReference type="ChEBI" id="CHEBI:57692"/>
    </cofactor>
</comment>
<evidence type="ECO:0000313" key="7">
    <source>
        <dbReference type="Proteomes" id="UP000050509"/>
    </source>
</evidence>
<keyword evidence="4" id="KW-0560">Oxidoreductase</keyword>
<reference evidence="6 7" key="1">
    <citation type="submission" date="2015-09" db="EMBL/GenBank/DDBJ databases">
        <title>Draft genome sequence of Kouleothrix aurantiaca JCM 19913.</title>
        <authorList>
            <person name="Hemp J."/>
        </authorList>
    </citation>
    <scope>NUCLEOTIDE SEQUENCE [LARGE SCALE GENOMIC DNA]</scope>
    <source>
        <strain evidence="6 7">COM-B</strain>
    </source>
</reference>
<dbReference type="Pfam" id="PF01266">
    <property type="entry name" value="DAO"/>
    <property type="match status" value="1"/>
</dbReference>
<protein>
    <submittedName>
        <fullName evidence="6">Methyltryptophan oxidase</fullName>
    </submittedName>
</protein>
<dbReference type="EMBL" id="LJCR01001393">
    <property type="protein sequence ID" value="KPV50439.1"/>
    <property type="molecule type" value="Genomic_DNA"/>
</dbReference>
<dbReference type="InterPro" id="IPR006076">
    <property type="entry name" value="FAD-dep_OxRdtase"/>
</dbReference>
<evidence type="ECO:0000313" key="6">
    <source>
        <dbReference type="EMBL" id="KPV50439.1"/>
    </source>
</evidence>
<dbReference type="Gene3D" id="3.30.9.10">
    <property type="entry name" value="D-Amino Acid Oxidase, subunit A, domain 2"/>
    <property type="match status" value="1"/>
</dbReference>
<feature type="domain" description="FAD dependent oxidoreductase" evidence="5">
    <location>
        <begin position="12"/>
        <end position="133"/>
    </location>
</feature>
<comment type="caution">
    <text evidence="6">The sequence shown here is derived from an EMBL/GenBank/DDBJ whole genome shotgun (WGS) entry which is preliminary data.</text>
</comment>
<dbReference type="InterPro" id="IPR045170">
    <property type="entry name" value="MTOX"/>
</dbReference>
<keyword evidence="3" id="KW-0274">FAD</keyword>
<dbReference type="PANTHER" id="PTHR10961:SF7">
    <property type="entry name" value="FAD DEPENDENT OXIDOREDUCTASE DOMAIN-CONTAINING PROTEIN"/>
    <property type="match status" value="1"/>
</dbReference>
<evidence type="ECO:0000259" key="5">
    <source>
        <dbReference type="Pfam" id="PF01266"/>
    </source>
</evidence>
<accession>A0A0P9CY47</accession>